<dbReference type="GO" id="GO:0003677">
    <property type="term" value="F:DNA binding"/>
    <property type="evidence" value="ECO:0007669"/>
    <property type="project" value="UniProtKB-UniRule"/>
</dbReference>
<dbReference type="EMBL" id="FOME01000001">
    <property type="protein sequence ID" value="SFC70063.1"/>
    <property type="molecule type" value="Genomic_DNA"/>
</dbReference>
<name>A0A1H5US12_9PSEU</name>
<dbReference type="EMBL" id="FNVB01000002">
    <property type="protein sequence ID" value="SEF77873.1"/>
    <property type="molecule type" value="Genomic_DNA"/>
</dbReference>
<evidence type="ECO:0000256" key="2">
    <source>
        <dbReference type="PROSITE-ProRule" id="PRU00335"/>
    </source>
</evidence>
<dbReference type="Pfam" id="PF00440">
    <property type="entry name" value="TetR_N"/>
    <property type="match status" value="1"/>
</dbReference>
<sequence>MPVNDHRAEPTERSNRMTWGGTNLEQRRSARRSKLLEVGLELLGTQGSAAVTVRSVCRHAKLTDRYFYESFSDRDALLLAVYDQVAEEARTALGAAMANTEGTREAVATAAVEAFLAVLTDDPRKGRVLLLEPVTDATLGGRGAELMPVFADLIRSELDGEAADLGARMTATALIGALTNLFIRWLDGSLPATHEQLVDYCVKLLLTAASLVDDHAV</sequence>
<dbReference type="Gene3D" id="1.10.10.60">
    <property type="entry name" value="Homeodomain-like"/>
    <property type="match status" value="1"/>
</dbReference>
<dbReference type="InterPro" id="IPR050624">
    <property type="entry name" value="HTH-type_Tx_Regulator"/>
</dbReference>
<evidence type="ECO:0000313" key="7">
    <source>
        <dbReference type="Proteomes" id="UP000199690"/>
    </source>
</evidence>
<dbReference type="SMR" id="A0A1H5US12"/>
<evidence type="ECO:0000256" key="3">
    <source>
        <dbReference type="SAM" id="MobiDB-lite"/>
    </source>
</evidence>
<evidence type="ECO:0000313" key="5">
    <source>
        <dbReference type="EMBL" id="SEF77873.1"/>
    </source>
</evidence>
<feature type="domain" description="HTH tetR-type" evidence="4">
    <location>
        <begin position="29"/>
        <end position="89"/>
    </location>
</feature>
<accession>A0A1I1LI96</accession>
<reference evidence="5" key="1">
    <citation type="submission" date="2016-10" db="EMBL/GenBank/DDBJ databases">
        <authorList>
            <person name="de Groot N.N."/>
        </authorList>
    </citation>
    <scope>NUCLEOTIDE SEQUENCE [LARGE SCALE GENOMIC DNA]</scope>
    <source>
        <strain evidence="5">ATCC 20501</strain>
    </source>
</reference>
<reference evidence="7 8" key="2">
    <citation type="submission" date="2016-10" db="EMBL/GenBank/DDBJ databases">
        <authorList>
            <person name="Varghese N."/>
            <person name="Submissions S."/>
        </authorList>
    </citation>
    <scope>NUCLEOTIDE SEQUENCE [LARGE SCALE GENOMIC DNA]</scope>
    <source>
        <strain evidence="8">ATCC 20501</strain>
        <strain evidence="6 7">CGMCC 4.3529</strain>
    </source>
</reference>
<evidence type="ECO:0000259" key="4">
    <source>
        <dbReference type="PROSITE" id="PS50977"/>
    </source>
</evidence>
<dbReference type="SUPFAM" id="SSF46689">
    <property type="entry name" value="Homeodomain-like"/>
    <property type="match status" value="1"/>
</dbReference>
<proteinExistence type="predicted"/>
<dbReference type="PROSITE" id="PS50977">
    <property type="entry name" value="HTH_TETR_2"/>
    <property type="match status" value="1"/>
</dbReference>
<dbReference type="InterPro" id="IPR009057">
    <property type="entry name" value="Homeodomain-like_sf"/>
</dbReference>
<keyword evidence="7" id="KW-1185">Reference proteome</keyword>
<dbReference type="Gene3D" id="1.10.357.10">
    <property type="entry name" value="Tetracycline Repressor, domain 2"/>
    <property type="match status" value="1"/>
</dbReference>
<dbReference type="AlphaFoldDB" id="A0A1H5US12"/>
<keyword evidence="1 2" id="KW-0238">DNA-binding</keyword>
<evidence type="ECO:0000256" key="1">
    <source>
        <dbReference type="ARBA" id="ARBA00023125"/>
    </source>
</evidence>
<dbReference type="Proteomes" id="UP000199690">
    <property type="component" value="Unassembled WGS sequence"/>
</dbReference>
<dbReference type="InterPro" id="IPR001647">
    <property type="entry name" value="HTH_TetR"/>
</dbReference>
<dbReference type="PANTHER" id="PTHR43479">
    <property type="entry name" value="ACREF/ENVCD OPERON REPRESSOR-RELATED"/>
    <property type="match status" value="1"/>
</dbReference>
<protein>
    <submittedName>
        <fullName evidence="5">Transcriptional regulator, TetR family</fullName>
    </submittedName>
</protein>
<accession>A0A1H5US12</accession>
<evidence type="ECO:0000313" key="8">
    <source>
        <dbReference type="Proteomes" id="UP000236729"/>
    </source>
</evidence>
<organism evidence="5 8">
    <name type="scientific">Saccharopolyspora kobensis</name>
    <dbReference type="NCBI Taxonomy" id="146035"/>
    <lineage>
        <taxon>Bacteria</taxon>
        <taxon>Bacillati</taxon>
        <taxon>Actinomycetota</taxon>
        <taxon>Actinomycetes</taxon>
        <taxon>Pseudonocardiales</taxon>
        <taxon>Pseudonocardiaceae</taxon>
        <taxon>Saccharopolyspora</taxon>
    </lineage>
</organism>
<gene>
    <name evidence="5" type="ORF">SAMN02982929_00629</name>
    <name evidence="6" type="ORF">SAMN05216506_1011441</name>
</gene>
<dbReference type="Proteomes" id="UP000236729">
    <property type="component" value="Unassembled WGS sequence"/>
</dbReference>
<dbReference type="PANTHER" id="PTHR43479:SF11">
    <property type="entry name" value="ACREF_ENVCD OPERON REPRESSOR-RELATED"/>
    <property type="match status" value="1"/>
</dbReference>
<evidence type="ECO:0000313" key="6">
    <source>
        <dbReference type="EMBL" id="SFC70063.1"/>
    </source>
</evidence>
<feature type="region of interest" description="Disordered" evidence="3">
    <location>
        <begin position="1"/>
        <end position="23"/>
    </location>
</feature>
<feature type="DNA-binding region" description="H-T-H motif" evidence="2">
    <location>
        <begin position="52"/>
        <end position="71"/>
    </location>
</feature>
<feature type="compositionally biased region" description="Basic and acidic residues" evidence="3">
    <location>
        <begin position="1"/>
        <end position="15"/>
    </location>
</feature>